<keyword evidence="2" id="KW-1185">Reference proteome</keyword>
<evidence type="ECO:0000313" key="1">
    <source>
        <dbReference type="EMBL" id="KAK8770757.1"/>
    </source>
</evidence>
<reference evidence="1 2" key="1">
    <citation type="journal article" date="2023" name="Arcadia Sci">
        <title>De novo assembly of a long-read Amblyomma americanum tick genome.</title>
        <authorList>
            <person name="Chou S."/>
            <person name="Poskanzer K.E."/>
            <person name="Rollins M."/>
            <person name="Thuy-Boun P.S."/>
        </authorList>
    </citation>
    <scope>NUCLEOTIDE SEQUENCE [LARGE SCALE GENOMIC DNA]</scope>
    <source>
        <strain evidence="1">F_SG_1</strain>
        <tissue evidence="1">Salivary glands</tissue>
    </source>
</reference>
<gene>
    <name evidence="1" type="ORF">V5799_012779</name>
</gene>
<evidence type="ECO:0000313" key="2">
    <source>
        <dbReference type="Proteomes" id="UP001321473"/>
    </source>
</evidence>
<protein>
    <submittedName>
        <fullName evidence="1">Uncharacterized protein</fullName>
    </submittedName>
</protein>
<dbReference type="EMBL" id="JARKHS020020602">
    <property type="protein sequence ID" value="KAK8770757.1"/>
    <property type="molecule type" value="Genomic_DNA"/>
</dbReference>
<dbReference type="Proteomes" id="UP001321473">
    <property type="component" value="Unassembled WGS sequence"/>
</dbReference>
<proteinExistence type="predicted"/>
<dbReference type="AlphaFoldDB" id="A0AAQ4E7P0"/>
<accession>A0AAQ4E7P0</accession>
<name>A0AAQ4E7P0_AMBAM</name>
<comment type="caution">
    <text evidence="1">The sequence shown here is derived from an EMBL/GenBank/DDBJ whole genome shotgun (WGS) entry which is preliminary data.</text>
</comment>
<sequence>MHCNRTRTIKSPAVVQSADRRTSLNGCVTNVEGHSSHWCSCYPRNFAIVSGFQALHKIFKLGGRASVGRIEVLYSLTFLFERLMYCDAALIANTVASS</sequence>
<organism evidence="1 2">
    <name type="scientific">Amblyomma americanum</name>
    <name type="common">Lone star tick</name>
    <dbReference type="NCBI Taxonomy" id="6943"/>
    <lineage>
        <taxon>Eukaryota</taxon>
        <taxon>Metazoa</taxon>
        <taxon>Ecdysozoa</taxon>
        <taxon>Arthropoda</taxon>
        <taxon>Chelicerata</taxon>
        <taxon>Arachnida</taxon>
        <taxon>Acari</taxon>
        <taxon>Parasitiformes</taxon>
        <taxon>Ixodida</taxon>
        <taxon>Ixodoidea</taxon>
        <taxon>Ixodidae</taxon>
        <taxon>Amblyomminae</taxon>
        <taxon>Amblyomma</taxon>
    </lineage>
</organism>